<reference evidence="1" key="2">
    <citation type="journal article" date="2015" name="Data Brief">
        <title>Shoot transcriptome of the giant reed, Arundo donax.</title>
        <authorList>
            <person name="Barrero R.A."/>
            <person name="Guerrero F.D."/>
            <person name="Moolhuijzen P."/>
            <person name="Goolsby J.A."/>
            <person name="Tidwell J."/>
            <person name="Bellgard S.E."/>
            <person name="Bellgard M.I."/>
        </authorList>
    </citation>
    <scope>NUCLEOTIDE SEQUENCE</scope>
    <source>
        <tissue evidence="1">Shoot tissue taken approximately 20 cm above the soil surface</tissue>
    </source>
</reference>
<organism evidence="1">
    <name type="scientific">Arundo donax</name>
    <name type="common">Giant reed</name>
    <name type="synonym">Donax arundinaceus</name>
    <dbReference type="NCBI Taxonomy" id="35708"/>
    <lineage>
        <taxon>Eukaryota</taxon>
        <taxon>Viridiplantae</taxon>
        <taxon>Streptophyta</taxon>
        <taxon>Embryophyta</taxon>
        <taxon>Tracheophyta</taxon>
        <taxon>Spermatophyta</taxon>
        <taxon>Magnoliopsida</taxon>
        <taxon>Liliopsida</taxon>
        <taxon>Poales</taxon>
        <taxon>Poaceae</taxon>
        <taxon>PACMAD clade</taxon>
        <taxon>Arundinoideae</taxon>
        <taxon>Arundineae</taxon>
        <taxon>Arundo</taxon>
    </lineage>
</organism>
<evidence type="ECO:0000313" key="1">
    <source>
        <dbReference type="EMBL" id="JAD72488.1"/>
    </source>
</evidence>
<evidence type="ECO:0008006" key="2">
    <source>
        <dbReference type="Google" id="ProtNLM"/>
    </source>
</evidence>
<dbReference type="EMBL" id="GBRH01225407">
    <property type="protein sequence ID" value="JAD72488.1"/>
    <property type="molecule type" value="Transcribed_RNA"/>
</dbReference>
<protein>
    <recommendedName>
        <fullName evidence="2">Serine C-palmitoyltransferase</fullName>
    </recommendedName>
</protein>
<sequence length="67" mass="7417">MTWTFLETISEKVLKEDSVFIVATKRSSLDKCRLPMGIRLFVSAGHTEADITKVAMSVKRVAASVLC</sequence>
<reference evidence="1" key="1">
    <citation type="submission" date="2014-09" db="EMBL/GenBank/DDBJ databases">
        <authorList>
            <person name="Magalhaes I.L.F."/>
            <person name="Oliveira U."/>
            <person name="Santos F.R."/>
            <person name="Vidigal T.H.D.A."/>
            <person name="Brescovit A.D."/>
            <person name="Santos A.J."/>
        </authorList>
    </citation>
    <scope>NUCLEOTIDE SEQUENCE</scope>
    <source>
        <tissue evidence="1">Shoot tissue taken approximately 20 cm above the soil surface</tissue>
    </source>
</reference>
<dbReference type="AlphaFoldDB" id="A0A0A9CDG0"/>
<accession>A0A0A9CDG0</accession>
<proteinExistence type="predicted"/>
<name>A0A0A9CDG0_ARUDO</name>